<dbReference type="GO" id="GO:0008289">
    <property type="term" value="F:lipid binding"/>
    <property type="evidence" value="ECO:0007669"/>
    <property type="project" value="UniProtKB-KW"/>
</dbReference>
<dbReference type="SUPFAM" id="SSF52540">
    <property type="entry name" value="P-loop containing nucleoside triphosphate hydrolases"/>
    <property type="match status" value="1"/>
</dbReference>
<dbReference type="AlphaFoldDB" id="A0A081BLL2"/>
<dbReference type="SMART" id="SM00760">
    <property type="entry name" value="Bac_DnaA_C"/>
    <property type="match status" value="1"/>
</dbReference>
<dbReference type="SMART" id="SM00382">
    <property type="entry name" value="AAA"/>
    <property type="match status" value="1"/>
</dbReference>
<evidence type="ECO:0000256" key="5">
    <source>
        <dbReference type="ARBA" id="ARBA00022840"/>
    </source>
</evidence>
<dbReference type="InterPro" id="IPR013317">
    <property type="entry name" value="DnaA_dom"/>
</dbReference>
<comment type="subunit">
    <text evidence="8">Oligomerizes as a right-handed, spiral filament on DNA at oriC.</text>
</comment>
<dbReference type="InterPro" id="IPR027417">
    <property type="entry name" value="P-loop_NTPase"/>
</dbReference>
<evidence type="ECO:0000256" key="4">
    <source>
        <dbReference type="ARBA" id="ARBA00022741"/>
    </source>
</evidence>
<dbReference type="GO" id="GO:0005524">
    <property type="term" value="F:ATP binding"/>
    <property type="evidence" value="ECO:0007669"/>
    <property type="project" value="UniProtKB-UniRule"/>
</dbReference>
<dbReference type="HOGENOM" id="CLU_026910_3_1_0"/>
<evidence type="ECO:0000256" key="7">
    <source>
        <dbReference type="ARBA" id="ARBA00023125"/>
    </source>
</evidence>
<feature type="domain" description="Chromosomal replication initiator DnaA C-terminal" evidence="13">
    <location>
        <begin position="439"/>
        <end position="508"/>
    </location>
</feature>
<keyword evidence="6 8" id="KW-0446">Lipid-binding</keyword>
<evidence type="ECO:0000259" key="13">
    <source>
        <dbReference type="SMART" id="SM00760"/>
    </source>
</evidence>
<feature type="binding site" evidence="8">
    <location>
        <position position="238"/>
    </location>
    <ligand>
        <name>ATP</name>
        <dbReference type="ChEBI" id="CHEBI:30616"/>
    </ligand>
</feature>
<keyword evidence="7 8" id="KW-0238">DNA-binding</keyword>
<dbReference type="GO" id="GO:0005886">
    <property type="term" value="C:plasma membrane"/>
    <property type="evidence" value="ECO:0007669"/>
    <property type="project" value="TreeGrafter"/>
</dbReference>
<proteinExistence type="inferred from homology"/>
<dbReference type="CDD" id="cd06571">
    <property type="entry name" value="Bac_DnaA_C"/>
    <property type="match status" value="1"/>
</dbReference>
<dbReference type="FunFam" id="1.10.8.60:FF:000003">
    <property type="entry name" value="Chromosomal replication initiator protein DnaA"/>
    <property type="match status" value="1"/>
</dbReference>
<dbReference type="Pfam" id="PF08299">
    <property type="entry name" value="Bac_DnaA_C"/>
    <property type="match status" value="1"/>
</dbReference>
<keyword evidence="15" id="KW-1185">Reference proteome</keyword>
<dbReference type="Pfam" id="PF11638">
    <property type="entry name" value="DnaA_N"/>
    <property type="match status" value="1"/>
</dbReference>
<keyword evidence="3 8" id="KW-0235">DNA replication</keyword>
<dbReference type="GO" id="GO:0006275">
    <property type="term" value="P:regulation of DNA replication"/>
    <property type="evidence" value="ECO:0007669"/>
    <property type="project" value="UniProtKB-UniRule"/>
</dbReference>
<evidence type="ECO:0000256" key="6">
    <source>
        <dbReference type="ARBA" id="ARBA00023121"/>
    </source>
</evidence>
<comment type="caution">
    <text evidence="8">Lacks conserved residue(s) required for the propagation of feature annotation.</text>
</comment>
<dbReference type="InterPro" id="IPR024633">
    <property type="entry name" value="DnaA_N_dom"/>
</dbReference>
<dbReference type="PROSITE" id="PS01008">
    <property type="entry name" value="DNAA"/>
    <property type="match status" value="1"/>
</dbReference>
<dbReference type="GO" id="GO:0003688">
    <property type="term" value="F:DNA replication origin binding"/>
    <property type="evidence" value="ECO:0007669"/>
    <property type="project" value="UniProtKB-UniRule"/>
</dbReference>
<name>A0A081BLL2_9BACT</name>
<evidence type="ECO:0000259" key="12">
    <source>
        <dbReference type="SMART" id="SM00382"/>
    </source>
</evidence>
<dbReference type="PANTHER" id="PTHR30050:SF2">
    <property type="entry name" value="CHROMOSOMAL REPLICATION INITIATOR PROTEIN DNAA"/>
    <property type="match status" value="1"/>
</dbReference>
<keyword evidence="4 8" id="KW-0547">Nucleotide-binding</keyword>
<feature type="binding site" evidence="8">
    <location>
        <position position="242"/>
    </location>
    <ligand>
        <name>ATP</name>
        <dbReference type="ChEBI" id="CHEBI:30616"/>
    </ligand>
</feature>
<reference evidence="14" key="1">
    <citation type="journal article" date="2015" name="PeerJ">
        <title>First genomic representation of candidate bacterial phylum KSB3 points to enhanced environmental sensing as a trigger of wastewater bulking.</title>
        <authorList>
            <person name="Sekiguchi Y."/>
            <person name="Ohashi A."/>
            <person name="Parks D.H."/>
            <person name="Yamauchi T."/>
            <person name="Tyson G.W."/>
            <person name="Hugenholtz P."/>
        </authorList>
    </citation>
    <scope>NUCLEOTIDE SEQUENCE [LARGE SCALE GENOMIC DNA]</scope>
</reference>
<evidence type="ECO:0000256" key="11">
    <source>
        <dbReference type="RuleBase" id="RU004227"/>
    </source>
</evidence>
<feature type="binding site" evidence="8">
    <location>
        <position position="240"/>
    </location>
    <ligand>
        <name>ATP</name>
        <dbReference type="ChEBI" id="CHEBI:30616"/>
    </ligand>
</feature>
<dbReference type="InterPro" id="IPR038454">
    <property type="entry name" value="DnaA_N_sf"/>
</dbReference>
<evidence type="ECO:0000313" key="14">
    <source>
        <dbReference type="EMBL" id="GAK51278.1"/>
    </source>
</evidence>
<dbReference type="Gene3D" id="1.10.1750.10">
    <property type="match status" value="1"/>
</dbReference>
<dbReference type="HAMAP" id="MF_00377">
    <property type="entry name" value="DnaA_bact"/>
    <property type="match status" value="1"/>
</dbReference>
<feature type="region of interest" description="Domain III, AAA+ region" evidence="8">
    <location>
        <begin position="194"/>
        <end position="410"/>
    </location>
</feature>
<dbReference type="Gene3D" id="3.40.50.300">
    <property type="entry name" value="P-loop containing nucleotide triphosphate hydrolases"/>
    <property type="match status" value="1"/>
</dbReference>
<accession>A0A081BLL2</accession>
<sequence length="531" mass="59317">MQNDLWGKVLSKLEKRINRPSFNTWLRPTSCVSVQQKQVCIGVPDDVFVYWLGEHYVHLMTDILAELLGFQPDISFTVVNAAPDTIMRHESDAGQSNKGTHHSASKNIAASQVASSVAVANFPTERRSNTLSRLTPPIVPSPKPTPPAVPDVAALIAQESLAKPFVMPEKQITLRQHEAANEQKPKTATPSLQSLNASYTFGSYIVGSGNRFAHAAALAVADQKAENYNPLFVYGGVGLGKTHLLHAIGNRYSQLRPGSRILYLSAEQFMNELVVSIREDRMALFRGKYRTIDLLLVDDIQFIARKERTQEEFMHTFNTLYQAGKQIVLTSDCPPKKIPTIAEQLRSRFEWGLIADIQAPDLETRIAILRKKAETQGINLPDDVAIYIASNIRSNIRELEGCLSKIRAYATLHNYSVSVALAQKVLTDMFDAPINRRVTVEMIQQVVARHYHIEPAEMTSASRSKKFTLPRQIAMFLARELTNLSLPDIGRQFGGRDHTTIMYACKKIEKNVAADAKLSAQIQQIRELMNA</sequence>
<dbReference type="PRINTS" id="PR00051">
    <property type="entry name" value="DNAA"/>
</dbReference>
<evidence type="ECO:0000256" key="2">
    <source>
        <dbReference type="ARBA" id="ARBA00022490"/>
    </source>
</evidence>
<dbReference type="EMBL" id="DF820457">
    <property type="protein sequence ID" value="GAK51278.1"/>
    <property type="molecule type" value="Genomic_DNA"/>
</dbReference>
<dbReference type="Gene3D" id="3.30.300.180">
    <property type="match status" value="1"/>
</dbReference>
<dbReference type="InterPro" id="IPR020591">
    <property type="entry name" value="Chromosome_initiator_DnaA-like"/>
</dbReference>
<dbReference type="CDD" id="cd00009">
    <property type="entry name" value="AAA"/>
    <property type="match status" value="1"/>
</dbReference>
<dbReference type="InterPro" id="IPR018312">
    <property type="entry name" value="Chromosome_initiator_DnaA_CS"/>
</dbReference>
<comment type="domain">
    <text evidence="8">Domain I is involved in oligomerization and binding regulators, domain II is flexibile and of varying length in different bacteria, domain III forms the AAA+ region, while domain IV binds dsDNA.</text>
</comment>
<evidence type="ECO:0000256" key="8">
    <source>
        <dbReference type="HAMAP-Rule" id="MF_00377"/>
    </source>
</evidence>
<dbReference type="PANTHER" id="PTHR30050">
    <property type="entry name" value="CHROMOSOMAL REPLICATION INITIATOR PROTEIN DNAA"/>
    <property type="match status" value="1"/>
</dbReference>
<dbReference type="GO" id="GO:0005737">
    <property type="term" value="C:cytoplasm"/>
    <property type="evidence" value="ECO:0007669"/>
    <property type="project" value="UniProtKB-SubCell"/>
</dbReference>
<comment type="subcellular location">
    <subcellularLocation>
        <location evidence="8">Cytoplasm</location>
    </subcellularLocation>
</comment>
<dbReference type="Proteomes" id="UP000030700">
    <property type="component" value="Unassembled WGS sequence"/>
</dbReference>
<dbReference type="STRING" id="1499966.U14_02521"/>
<dbReference type="InterPro" id="IPR003593">
    <property type="entry name" value="AAA+_ATPase"/>
</dbReference>
<protein>
    <recommendedName>
        <fullName evidence="8 9">Chromosomal replication initiator protein DnaA</fullName>
    </recommendedName>
</protein>
<comment type="function">
    <text evidence="8 10">Plays an essential role in the initiation and regulation of chromosomal replication. ATP-DnaA binds to the origin of replication (oriC) to initiate formation of the DNA replication initiation complex once per cell cycle. Binds the DnaA box (a 9 base pair repeat at the origin) and separates the double-stranded (ds)DNA. Forms a right-handed helical filament on oriC DNA; dsDNA binds to the exterior of the filament while single-stranded (ss)DNA is stabiized in the filament's interior. The ATP-DnaA-oriC complex binds and stabilizes one strand of the AT-rich DNA unwinding element (DUE), permitting loading of DNA polymerase. After initiation quickly degrades to an ADP-DnaA complex that is not apt for DNA replication. Binds acidic phospholipids.</text>
</comment>
<evidence type="ECO:0000256" key="1">
    <source>
        <dbReference type="ARBA" id="ARBA00006583"/>
    </source>
</evidence>
<evidence type="ECO:0000256" key="10">
    <source>
        <dbReference type="RuleBase" id="RU000577"/>
    </source>
</evidence>
<keyword evidence="2 8" id="KW-0963">Cytoplasm</keyword>
<dbReference type="GO" id="GO:0006270">
    <property type="term" value="P:DNA replication initiation"/>
    <property type="evidence" value="ECO:0007669"/>
    <property type="project" value="UniProtKB-UniRule"/>
</dbReference>
<dbReference type="FunFam" id="3.40.50.300:FF:000668">
    <property type="entry name" value="Chromosomal replication initiator protein DnaA"/>
    <property type="match status" value="1"/>
</dbReference>
<organism evidence="14">
    <name type="scientific">Candidatus Moduliflexus flocculans</name>
    <dbReference type="NCBI Taxonomy" id="1499966"/>
    <lineage>
        <taxon>Bacteria</taxon>
        <taxon>Candidatus Moduliflexota</taxon>
        <taxon>Candidatus Moduliflexia</taxon>
        <taxon>Candidatus Moduliflexales</taxon>
        <taxon>Candidatus Moduliflexaceae</taxon>
    </lineage>
</organism>
<evidence type="ECO:0000313" key="15">
    <source>
        <dbReference type="Proteomes" id="UP000030700"/>
    </source>
</evidence>
<dbReference type="InterPro" id="IPR010921">
    <property type="entry name" value="Trp_repressor/repl_initiator"/>
</dbReference>
<dbReference type="Pfam" id="PF00308">
    <property type="entry name" value="Bac_DnaA"/>
    <property type="match status" value="1"/>
</dbReference>
<keyword evidence="5 8" id="KW-0067">ATP-binding</keyword>
<dbReference type="InterPro" id="IPR001957">
    <property type="entry name" value="Chromosome_initiator_DnaA"/>
</dbReference>
<dbReference type="Gene3D" id="1.10.8.60">
    <property type="match status" value="1"/>
</dbReference>
<gene>
    <name evidence="8" type="primary">dnaA</name>
    <name evidence="14" type="ORF">U14_02521</name>
</gene>
<dbReference type="NCBIfam" id="TIGR00362">
    <property type="entry name" value="DnaA"/>
    <property type="match status" value="1"/>
</dbReference>
<dbReference type="InterPro" id="IPR013159">
    <property type="entry name" value="DnaA_C"/>
</dbReference>
<evidence type="ECO:0000256" key="3">
    <source>
        <dbReference type="ARBA" id="ARBA00022705"/>
    </source>
</evidence>
<feature type="region of interest" description="Domain IV, binds dsDNA" evidence="8">
    <location>
        <begin position="411"/>
        <end position="531"/>
    </location>
</feature>
<feature type="region of interest" description="Domain I, interacts with DnaA modulators" evidence="8">
    <location>
        <begin position="1"/>
        <end position="180"/>
    </location>
</feature>
<feature type="domain" description="AAA+ ATPase" evidence="12">
    <location>
        <begin position="227"/>
        <end position="372"/>
    </location>
</feature>
<dbReference type="SUPFAM" id="SSF48295">
    <property type="entry name" value="TrpR-like"/>
    <property type="match status" value="1"/>
</dbReference>
<comment type="similarity">
    <text evidence="1 8 11">Belongs to the DnaA family.</text>
</comment>
<evidence type="ECO:0000256" key="9">
    <source>
        <dbReference type="NCBIfam" id="TIGR00362"/>
    </source>
</evidence>
<feature type="binding site" evidence="8">
    <location>
        <position position="241"/>
    </location>
    <ligand>
        <name>ATP</name>
        <dbReference type="ChEBI" id="CHEBI:30616"/>
    </ligand>
</feature>